<dbReference type="GO" id="GO:0050661">
    <property type="term" value="F:NADP binding"/>
    <property type="evidence" value="ECO:0007669"/>
    <property type="project" value="InterPro"/>
</dbReference>
<dbReference type="InterPro" id="IPR015814">
    <property type="entry name" value="Pgluconate_DH_NAD-bd_C"/>
</dbReference>
<evidence type="ECO:0000313" key="6">
    <source>
        <dbReference type="EMBL" id="APH02287.1"/>
    </source>
</evidence>
<organism evidence="6 8">
    <name type="scientific">Janibacter indicus</name>
    <dbReference type="NCBI Taxonomy" id="857417"/>
    <lineage>
        <taxon>Bacteria</taxon>
        <taxon>Bacillati</taxon>
        <taxon>Actinomycetota</taxon>
        <taxon>Actinomycetes</taxon>
        <taxon>Micrococcales</taxon>
        <taxon>Intrasporangiaceae</taxon>
        <taxon>Janibacter</taxon>
    </lineage>
</organism>
<evidence type="ECO:0000313" key="8">
    <source>
        <dbReference type="Proteomes" id="UP000182938"/>
    </source>
</evidence>
<evidence type="ECO:0000256" key="3">
    <source>
        <dbReference type="PIRSR" id="PIRSR000103-1"/>
    </source>
</evidence>
<dbReference type="EMBL" id="CP062789">
    <property type="protein sequence ID" value="QOK22230.1"/>
    <property type="molecule type" value="Genomic_DNA"/>
</dbReference>
<dbReference type="InterPro" id="IPR008927">
    <property type="entry name" value="6-PGluconate_DH-like_C_sf"/>
</dbReference>
<evidence type="ECO:0000256" key="2">
    <source>
        <dbReference type="ARBA" id="ARBA00023002"/>
    </source>
</evidence>
<dbReference type="EMBL" id="CP013290">
    <property type="protein sequence ID" value="APH02287.1"/>
    <property type="molecule type" value="Genomic_DNA"/>
</dbReference>
<dbReference type="KEGG" id="jte:ASJ30_12725"/>
<name>A0A1L3MIN5_9MICO</name>
<evidence type="ECO:0000256" key="1">
    <source>
        <dbReference type="ARBA" id="ARBA00009080"/>
    </source>
</evidence>
<evidence type="ECO:0000259" key="4">
    <source>
        <dbReference type="Pfam" id="PF03446"/>
    </source>
</evidence>
<dbReference type="Proteomes" id="UP000182938">
    <property type="component" value="Chromosome"/>
</dbReference>
<feature type="active site" evidence="3">
    <location>
        <position position="167"/>
    </location>
</feature>
<sequence>MRIAIVGCGEVGTTYARALLEAGGPDLVLVDPAPRAVLADLAAEHHLSVHAGPGPWLHDVDAAWLCVAGDIAHEVLADACRSLPEGVQVLDLTTASPDDKRRSAALLAGAGTYVDVVIMGAIAMGGAATPLLAAGPDAAAATAELAAIGAPVQVLPEAGPGDAAALKLLRSILTKGIEALGVDCLAAAEALGVREQLPVVLADIDSGGLTPFVEAVVGTHPLHAERRRHEVHRAGQQLAALGQPSALVDAVEARFAATVATT</sequence>
<dbReference type="SUPFAM" id="SSF51735">
    <property type="entry name" value="NAD(P)-binding Rossmann-fold domains"/>
    <property type="match status" value="1"/>
</dbReference>
<dbReference type="InterPro" id="IPR006115">
    <property type="entry name" value="6PGDH_NADP-bd"/>
</dbReference>
<proteinExistence type="inferred from homology"/>
<dbReference type="Pfam" id="PF03446">
    <property type="entry name" value="NAD_binding_2"/>
    <property type="match status" value="1"/>
</dbReference>
<comment type="similarity">
    <text evidence="1">Belongs to the HIBADH-related family.</text>
</comment>
<accession>A0A1L3MIN5</accession>
<reference evidence="6 8" key="1">
    <citation type="submission" date="2015-11" db="EMBL/GenBank/DDBJ databases">
        <authorList>
            <person name="Zhang Y."/>
            <person name="Guo Z."/>
        </authorList>
    </citation>
    <scope>NUCLEOTIDE SEQUENCE [LARGE SCALE GENOMIC DNA]</scope>
    <source>
        <strain evidence="6 8">YFY001</strain>
    </source>
</reference>
<keyword evidence="2" id="KW-0560">Oxidoreductase</keyword>
<dbReference type="InterPro" id="IPR036291">
    <property type="entry name" value="NAD(P)-bd_dom_sf"/>
</dbReference>
<dbReference type="Proteomes" id="UP000593998">
    <property type="component" value="Chromosome"/>
</dbReference>
<dbReference type="InterPro" id="IPR013328">
    <property type="entry name" value="6PGD_dom2"/>
</dbReference>
<feature type="domain" description="Phosphogluconate dehydrogenase NAD-binding putative C-terminal" evidence="5">
    <location>
        <begin position="188"/>
        <end position="256"/>
    </location>
</feature>
<dbReference type="Gene3D" id="3.40.50.720">
    <property type="entry name" value="NAD(P)-binding Rossmann-like Domain"/>
    <property type="match status" value="1"/>
</dbReference>
<reference evidence="7 9" key="2">
    <citation type="submission" date="2020-10" db="EMBL/GenBank/DDBJ databases">
        <title>Janibacter indicus TT2 genome sequence.</title>
        <authorList>
            <person name="Lee K."/>
            <person name="Ganzorig M."/>
        </authorList>
    </citation>
    <scope>NUCLEOTIDE SEQUENCE [LARGE SCALE GENOMIC DNA]</scope>
    <source>
        <strain evidence="7 9">TT2</strain>
    </source>
</reference>
<dbReference type="GO" id="GO:0016491">
    <property type="term" value="F:oxidoreductase activity"/>
    <property type="evidence" value="ECO:0007669"/>
    <property type="project" value="UniProtKB-KW"/>
</dbReference>
<gene>
    <name evidence="6" type="ORF">ASJ30_12725</name>
    <name evidence="7" type="ORF">IGS73_14180</name>
</gene>
<dbReference type="SUPFAM" id="SSF48179">
    <property type="entry name" value="6-phosphogluconate dehydrogenase C-terminal domain-like"/>
    <property type="match status" value="1"/>
</dbReference>
<evidence type="ECO:0000313" key="7">
    <source>
        <dbReference type="EMBL" id="QOK22230.1"/>
    </source>
</evidence>
<evidence type="ECO:0000313" key="9">
    <source>
        <dbReference type="Proteomes" id="UP000593998"/>
    </source>
</evidence>
<keyword evidence="8" id="KW-1185">Reference proteome</keyword>
<feature type="domain" description="6-phosphogluconate dehydrogenase NADP-binding" evidence="4">
    <location>
        <begin position="2"/>
        <end position="144"/>
    </location>
</feature>
<protein>
    <submittedName>
        <fullName evidence="7">NAD(P)-dependent oxidoreductase</fullName>
    </submittedName>
</protein>
<dbReference type="InterPro" id="IPR015815">
    <property type="entry name" value="HIBADH-related"/>
</dbReference>
<dbReference type="Pfam" id="PF09130">
    <property type="entry name" value="DUF1932"/>
    <property type="match status" value="1"/>
</dbReference>
<dbReference type="PIRSF" id="PIRSF000103">
    <property type="entry name" value="HIBADH"/>
    <property type="match status" value="1"/>
</dbReference>
<dbReference type="AlphaFoldDB" id="A0A1L3MIN5"/>
<evidence type="ECO:0000259" key="5">
    <source>
        <dbReference type="Pfam" id="PF09130"/>
    </source>
</evidence>
<dbReference type="RefSeq" id="WP_072625440.1">
    <property type="nucleotide sequence ID" value="NZ_CP013290.1"/>
</dbReference>
<dbReference type="Gene3D" id="1.10.1040.10">
    <property type="entry name" value="N-(1-d-carboxylethyl)-l-norvaline Dehydrogenase, domain 2"/>
    <property type="match status" value="1"/>
</dbReference>